<evidence type="ECO:0000313" key="5">
    <source>
        <dbReference type="EMBL" id="CAF2194632.1"/>
    </source>
</evidence>
<evidence type="ECO:0000313" key="4">
    <source>
        <dbReference type="EMBL" id="CAF2085724.1"/>
    </source>
</evidence>
<dbReference type="OrthoDB" id="9982734at2759"/>
<proteinExistence type="predicted"/>
<reference evidence="6" key="1">
    <citation type="submission" date="2021-02" db="EMBL/GenBank/DDBJ databases">
        <authorList>
            <person name="Nowell W R."/>
        </authorList>
    </citation>
    <scope>NUCLEOTIDE SEQUENCE</scope>
</reference>
<dbReference type="Proteomes" id="UP000663887">
    <property type="component" value="Unassembled WGS sequence"/>
</dbReference>
<evidence type="ECO:0000313" key="9">
    <source>
        <dbReference type="EMBL" id="CAF3977284.1"/>
    </source>
</evidence>
<dbReference type="EMBL" id="CAJNRG010016233">
    <property type="protein sequence ID" value="CAF2194632.1"/>
    <property type="molecule type" value="Genomic_DNA"/>
</dbReference>
<dbReference type="Proteomes" id="UP000676336">
    <property type="component" value="Unassembled WGS sequence"/>
</dbReference>
<accession>A0A816ZPS3</accession>
<dbReference type="Proteomes" id="UP000681967">
    <property type="component" value="Unassembled WGS sequence"/>
</dbReference>
<dbReference type="AlphaFoldDB" id="A0A816ZPS3"/>
<protein>
    <submittedName>
        <fullName evidence="6">Uncharacterized protein</fullName>
    </submittedName>
</protein>
<dbReference type="Proteomes" id="UP000663866">
    <property type="component" value="Unassembled WGS sequence"/>
</dbReference>
<evidence type="ECO:0000256" key="1">
    <source>
        <dbReference type="SAM" id="SignalP"/>
    </source>
</evidence>
<dbReference type="Proteomes" id="UP000663842">
    <property type="component" value="Unassembled WGS sequence"/>
</dbReference>
<dbReference type="Proteomes" id="UP000663855">
    <property type="component" value="Unassembled WGS sequence"/>
</dbReference>
<dbReference type="Proteomes" id="UP000663834">
    <property type="component" value="Unassembled WGS sequence"/>
</dbReference>
<dbReference type="EMBL" id="CAJOBI010345997">
    <property type="protein sequence ID" value="CAF5217832.1"/>
    <property type="molecule type" value="Genomic_DNA"/>
</dbReference>
<dbReference type="EMBL" id="CAJNOV010001510">
    <property type="protein sequence ID" value="CAF1063973.1"/>
    <property type="molecule type" value="Genomic_DNA"/>
</dbReference>
<organism evidence="6 12">
    <name type="scientific">Rotaria magnacalcarata</name>
    <dbReference type="NCBI Taxonomy" id="392030"/>
    <lineage>
        <taxon>Eukaryota</taxon>
        <taxon>Metazoa</taxon>
        <taxon>Spiralia</taxon>
        <taxon>Gnathifera</taxon>
        <taxon>Rotifera</taxon>
        <taxon>Eurotatoria</taxon>
        <taxon>Bdelloidea</taxon>
        <taxon>Philodinida</taxon>
        <taxon>Philodinidae</taxon>
        <taxon>Rotaria</taxon>
    </lineage>
</organism>
<name>A0A816ZPS3_9BILA</name>
<evidence type="ECO:0000313" key="10">
    <source>
        <dbReference type="EMBL" id="CAF4059764.1"/>
    </source>
</evidence>
<dbReference type="EMBL" id="CAJOBG010003376">
    <property type="protein sequence ID" value="CAF4059764.1"/>
    <property type="molecule type" value="Genomic_DNA"/>
</dbReference>
<feature type="signal peptide" evidence="1">
    <location>
        <begin position="1"/>
        <end position="21"/>
    </location>
</feature>
<evidence type="ECO:0000313" key="13">
    <source>
        <dbReference type="Proteomes" id="UP000663866"/>
    </source>
</evidence>
<evidence type="ECO:0000313" key="11">
    <source>
        <dbReference type="EMBL" id="CAF5217832.1"/>
    </source>
</evidence>
<keyword evidence="13" id="KW-1185">Reference proteome</keyword>
<dbReference type="Proteomes" id="UP000663824">
    <property type="component" value="Unassembled WGS sequence"/>
</dbReference>
<dbReference type="Proteomes" id="UP000681720">
    <property type="component" value="Unassembled WGS sequence"/>
</dbReference>
<evidence type="ECO:0000313" key="6">
    <source>
        <dbReference type="EMBL" id="CAF2217924.1"/>
    </source>
</evidence>
<evidence type="ECO:0000313" key="8">
    <source>
        <dbReference type="EMBL" id="CAF3956385.1"/>
    </source>
</evidence>
<evidence type="ECO:0000313" key="3">
    <source>
        <dbReference type="EMBL" id="CAF1631672.1"/>
    </source>
</evidence>
<evidence type="ECO:0000313" key="2">
    <source>
        <dbReference type="EMBL" id="CAF1063973.1"/>
    </source>
</evidence>
<comment type="caution">
    <text evidence="6">The sequence shown here is derived from an EMBL/GenBank/DDBJ whole genome shotgun (WGS) entry which is preliminary data.</text>
</comment>
<keyword evidence="1" id="KW-0732">Signal</keyword>
<dbReference type="EMBL" id="CAJNRE010009809">
    <property type="protein sequence ID" value="CAF2085724.1"/>
    <property type="molecule type" value="Genomic_DNA"/>
</dbReference>
<evidence type="ECO:0000313" key="7">
    <source>
        <dbReference type="EMBL" id="CAF3879617.1"/>
    </source>
</evidence>
<dbReference type="EMBL" id="CAJNRF010017018">
    <property type="protein sequence ID" value="CAF2217924.1"/>
    <property type="molecule type" value="Genomic_DNA"/>
</dbReference>
<dbReference type="EMBL" id="CAJOBH010003543">
    <property type="protein sequence ID" value="CAF3956385.1"/>
    <property type="molecule type" value="Genomic_DNA"/>
</dbReference>
<dbReference type="Proteomes" id="UP000663856">
    <property type="component" value="Unassembled WGS sequence"/>
</dbReference>
<feature type="chain" id="PRO_5036413396" evidence="1">
    <location>
        <begin position="22"/>
        <end position="154"/>
    </location>
</feature>
<evidence type="ECO:0000313" key="12">
    <source>
        <dbReference type="Proteomes" id="UP000663856"/>
    </source>
</evidence>
<dbReference type="EMBL" id="CAJOBF010001715">
    <property type="protein sequence ID" value="CAF3977284.1"/>
    <property type="molecule type" value="Genomic_DNA"/>
</dbReference>
<gene>
    <name evidence="8" type="ORF">BYL167_LOCUS11306</name>
    <name evidence="2" type="ORF">CJN711_LOCUS5370</name>
    <name evidence="7" type="ORF">GIL414_LOCUS5475</name>
    <name evidence="3" type="ORF">KQP761_LOCUS26340</name>
    <name evidence="4" type="ORF">MBJ925_LOCUS19479</name>
    <name evidence="10" type="ORF">OVN521_LOCUS18526</name>
    <name evidence="11" type="ORF">SMN809_LOCUS80666</name>
    <name evidence="9" type="ORF">UXM345_LOCUS14836</name>
    <name evidence="6" type="ORF">WKI299_LOCUS35359</name>
    <name evidence="5" type="ORF">XDN619_LOCUS32472</name>
</gene>
<dbReference type="EMBL" id="CAJOBJ010001447">
    <property type="protein sequence ID" value="CAF3879617.1"/>
    <property type="molecule type" value="Genomic_DNA"/>
</dbReference>
<sequence>MASSVSFIVLLVITVARAASAQDRQCDVQAYRDSDCVATISFPYSCPSATVDLTNLDFLKSCTSVNLRWAYPANNLTLIMGTHQHQAFTISINNDRLMNFVSHVFRIIDDKETEVTTKDHKLIENSDSHYQIKLKLHVPPELMPYLGFVDYNMY</sequence>
<dbReference type="EMBL" id="CAJNOW010014289">
    <property type="protein sequence ID" value="CAF1631672.1"/>
    <property type="molecule type" value="Genomic_DNA"/>
</dbReference>